<dbReference type="Proteomes" id="UP000326711">
    <property type="component" value="Chromosome"/>
</dbReference>
<dbReference type="RefSeq" id="WP_151903646.1">
    <property type="nucleotide sequence ID" value="NZ_CP045032.1"/>
</dbReference>
<dbReference type="KEGG" id="cuo:CUROG_10365"/>
<dbReference type="InterPro" id="IPR035169">
    <property type="entry name" value="DUF5318"/>
</dbReference>
<proteinExistence type="predicted"/>
<name>A0A5J6ZCE5_9CORY</name>
<protein>
    <recommendedName>
        <fullName evidence="3">DUF5318 domain-containing protein</fullName>
    </recommendedName>
</protein>
<keyword evidence="2" id="KW-1185">Reference proteome</keyword>
<reference evidence="2" key="1">
    <citation type="submission" date="2019-10" db="EMBL/GenBank/DDBJ databases">
        <title>Complete genome sequence of Corynebacterium urogenitalis DSM 108747, isolated from the genital tract of a cow.</title>
        <authorList>
            <person name="Ruckert C."/>
            <person name="Ballas P."/>
            <person name="Wagener K."/>
            <person name="Drillich M."/>
            <person name="Kaempfer P."/>
            <person name="Busse H.-J."/>
            <person name="Ehling-Schulz M."/>
        </authorList>
    </citation>
    <scope>NUCLEOTIDE SEQUENCE [LARGE SCALE GENOMIC DNA]</scope>
    <source>
        <strain evidence="2">LMM 1652</strain>
    </source>
</reference>
<dbReference type="AlphaFoldDB" id="A0A5J6ZCE5"/>
<evidence type="ECO:0000313" key="2">
    <source>
        <dbReference type="Proteomes" id="UP000326711"/>
    </source>
</evidence>
<evidence type="ECO:0008006" key="3">
    <source>
        <dbReference type="Google" id="ProtNLM"/>
    </source>
</evidence>
<organism evidence="1 2">
    <name type="scientific">Corynebacterium urogenitale</name>
    <dbReference type="NCBI Taxonomy" id="2487892"/>
    <lineage>
        <taxon>Bacteria</taxon>
        <taxon>Bacillati</taxon>
        <taxon>Actinomycetota</taxon>
        <taxon>Actinomycetes</taxon>
        <taxon>Mycobacteriales</taxon>
        <taxon>Corynebacteriaceae</taxon>
        <taxon>Corynebacterium</taxon>
    </lineage>
</organism>
<dbReference type="OrthoDB" id="3531406at2"/>
<gene>
    <name evidence="1" type="ORF">CUROG_10365</name>
</gene>
<dbReference type="Pfam" id="PF17249">
    <property type="entry name" value="DUF5318"/>
    <property type="match status" value="1"/>
</dbReference>
<dbReference type="EMBL" id="CP045032">
    <property type="protein sequence ID" value="QFQ03405.1"/>
    <property type="molecule type" value="Genomic_DNA"/>
</dbReference>
<evidence type="ECO:0000313" key="1">
    <source>
        <dbReference type="EMBL" id="QFQ03405.1"/>
    </source>
</evidence>
<accession>A0A5J6ZCE5</accession>
<sequence length="137" mass="15038">MSPSAPLSHRVESRELDRARLLSKVRGHAVAVSSVRDASPSLIASAEVLGESCEKPCPICHRKTLKLTRWIHSKWLGEKSGTARSVREIQKVLEDFAVAHAGSTAGEPDAELSIHTVEVCLHCKWNFLVRHEVVTPG</sequence>